<feature type="transmembrane region" description="Helical" evidence="7">
    <location>
        <begin position="160"/>
        <end position="181"/>
    </location>
</feature>
<evidence type="ECO:0000256" key="6">
    <source>
        <dbReference type="ARBA" id="ARBA00023136"/>
    </source>
</evidence>
<keyword evidence="3 7" id="KW-0812">Transmembrane</keyword>
<dbReference type="PANTHER" id="PTHR22950:SF696">
    <property type="entry name" value="AMINO ACID TRANSPORTER TRANSMEMBRANE DOMAIN-CONTAINING PROTEIN"/>
    <property type="match status" value="1"/>
</dbReference>
<dbReference type="AlphaFoldDB" id="A0AAN9MVU2"/>
<feature type="transmembrane region" description="Helical" evidence="7">
    <location>
        <begin position="444"/>
        <end position="463"/>
    </location>
</feature>
<feature type="transmembrane region" description="Helical" evidence="7">
    <location>
        <begin position="410"/>
        <end position="432"/>
    </location>
</feature>
<keyword evidence="4" id="KW-0029">Amino-acid transport</keyword>
<accession>A0AAN9MVU2</accession>
<keyword evidence="2" id="KW-0813">Transport</keyword>
<dbReference type="EMBL" id="JAYMYQ010000001">
    <property type="protein sequence ID" value="KAK7359353.1"/>
    <property type="molecule type" value="Genomic_DNA"/>
</dbReference>
<evidence type="ECO:0000313" key="9">
    <source>
        <dbReference type="EMBL" id="KAK7359353.1"/>
    </source>
</evidence>
<keyword evidence="5 7" id="KW-1133">Transmembrane helix</keyword>
<keyword evidence="10" id="KW-1185">Reference proteome</keyword>
<gene>
    <name evidence="9" type="ORF">VNO77_01308</name>
</gene>
<evidence type="ECO:0000313" key="10">
    <source>
        <dbReference type="Proteomes" id="UP001367508"/>
    </source>
</evidence>
<feature type="transmembrane region" description="Helical" evidence="7">
    <location>
        <begin position="201"/>
        <end position="221"/>
    </location>
</feature>
<organism evidence="9 10">
    <name type="scientific">Canavalia gladiata</name>
    <name type="common">Sword bean</name>
    <name type="synonym">Dolichos gladiatus</name>
    <dbReference type="NCBI Taxonomy" id="3824"/>
    <lineage>
        <taxon>Eukaryota</taxon>
        <taxon>Viridiplantae</taxon>
        <taxon>Streptophyta</taxon>
        <taxon>Embryophyta</taxon>
        <taxon>Tracheophyta</taxon>
        <taxon>Spermatophyta</taxon>
        <taxon>Magnoliopsida</taxon>
        <taxon>eudicotyledons</taxon>
        <taxon>Gunneridae</taxon>
        <taxon>Pentapetalae</taxon>
        <taxon>rosids</taxon>
        <taxon>fabids</taxon>
        <taxon>Fabales</taxon>
        <taxon>Fabaceae</taxon>
        <taxon>Papilionoideae</taxon>
        <taxon>50 kb inversion clade</taxon>
        <taxon>NPAAA clade</taxon>
        <taxon>indigoferoid/millettioid clade</taxon>
        <taxon>Phaseoleae</taxon>
        <taxon>Canavalia</taxon>
    </lineage>
</organism>
<evidence type="ECO:0000256" key="2">
    <source>
        <dbReference type="ARBA" id="ARBA00022448"/>
    </source>
</evidence>
<evidence type="ECO:0000256" key="1">
    <source>
        <dbReference type="ARBA" id="ARBA00004141"/>
    </source>
</evidence>
<dbReference type="Proteomes" id="UP001367508">
    <property type="component" value="Unassembled WGS sequence"/>
</dbReference>
<protein>
    <recommendedName>
        <fullName evidence="8">Amino acid transporter transmembrane domain-containing protein</fullName>
    </recommendedName>
</protein>
<feature type="transmembrane region" description="Helical" evidence="7">
    <location>
        <begin position="268"/>
        <end position="289"/>
    </location>
</feature>
<feature type="transmembrane region" description="Helical" evidence="7">
    <location>
        <begin position="341"/>
        <end position="363"/>
    </location>
</feature>
<feature type="transmembrane region" description="Helical" evidence="7">
    <location>
        <begin position="114"/>
        <end position="134"/>
    </location>
</feature>
<dbReference type="Pfam" id="PF01490">
    <property type="entry name" value="Aa_trans"/>
    <property type="match status" value="1"/>
</dbReference>
<sequence length="479" mass="52418">MWPNMLKSLGKNLRLQQNCLQWKNHVDNVESMHSANLDVQWPNCNFCVEESKRCECDHMDIEDTKSAEGGTNVDAELGFKGTGSFTHAVINMVGMLIGLGQLSTPYALEHGGWASSFLLIGVGVMCTYSSHLLGKCLEKNPKIRSYMDIGGQAFGAKGKFLAATFIYMEIFMALVSYTISLHDNLITVFLGTHLKLQLAKLSTSQLLTMIAVLIALPSLWVRDLSSISFLSTGGILMSLVIFVSVISTAIFGGVHINHNIPLLQLHNIPSISGLYIFSYGGHAVFPNLYKAMKDPSKFTKVSIMSFTLVTALYTTIGLMGGKMFGPDVKSQVTLSMPPKQIITKIALWATVLTPMTKYALGFAPFSIQLEHKLPSSMSSRTKMIIRGSVASFLLLIILALALSVPYFEHVLSLTGSLVSVFICLIFPCAFYIKICWAQISKSLLVLNMSIITFGFLLGVIGTISSSKLLVKIFQPPQSA</sequence>
<dbReference type="InterPro" id="IPR013057">
    <property type="entry name" value="AA_transpt_TM"/>
</dbReference>
<evidence type="ECO:0000256" key="3">
    <source>
        <dbReference type="ARBA" id="ARBA00022692"/>
    </source>
</evidence>
<comment type="subcellular location">
    <subcellularLocation>
        <location evidence="1">Membrane</location>
        <topology evidence="1">Multi-pass membrane protein</topology>
    </subcellularLocation>
</comment>
<proteinExistence type="predicted"/>
<feature type="transmembrane region" description="Helical" evidence="7">
    <location>
        <begin position="301"/>
        <end position="321"/>
    </location>
</feature>
<dbReference type="GO" id="GO:0015179">
    <property type="term" value="F:L-amino acid transmembrane transporter activity"/>
    <property type="evidence" value="ECO:0007669"/>
    <property type="project" value="TreeGrafter"/>
</dbReference>
<name>A0AAN9MVU2_CANGL</name>
<feature type="transmembrane region" description="Helical" evidence="7">
    <location>
        <begin position="88"/>
        <end position="108"/>
    </location>
</feature>
<evidence type="ECO:0000256" key="5">
    <source>
        <dbReference type="ARBA" id="ARBA00022989"/>
    </source>
</evidence>
<feature type="domain" description="Amino acid transporter transmembrane" evidence="8">
    <location>
        <begin position="82"/>
        <end position="464"/>
    </location>
</feature>
<evidence type="ECO:0000259" key="8">
    <source>
        <dbReference type="Pfam" id="PF01490"/>
    </source>
</evidence>
<evidence type="ECO:0000256" key="7">
    <source>
        <dbReference type="SAM" id="Phobius"/>
    </source>
</evidence>
<keyword evidence="6 7" id="KW-0472">Membrane</keyword>
<evidence type="ECO:0000256" key="4">
    <source>
        <dbReference type="ARBA" id="ARBA00022970"/>
    </source>
</evidence>
<dbReference type="PANTHER" id="PTHR22950">
    <property type="entry name" value="AMINO ACID TRANSPORTER"/>
    <property type="match status" value="1"/>
</dbReference>
<feature type="transmembrane region" description="Helical" evidence="7">
    <location>
        <begin position="233"/>
        <end position="256"/>
    </location>
</feature>
<comment type="caution">
    <text evidence="9">The sequence shown here is derived from an EMBL/GenBank/DDBJ whole genome shotgun (WGS) entry which is preliminary data.</text>
</comment>
<feature type="transmembrane region" description="Helical" evidence="7">
    <location>
        <begin position="384"/>
        <end position="404"/>
    </location>
</feature>
<dbReference type="GO" id="GO:0005774">
    <property type="term" value="C:vacuolar membrane"/>
    <property type="evidence" value="ECO:0007669"/>
    <property type="project" value="TreeGrafter"/>
</dbReference>
<reference evidence="9 10" key="1">
    <citation type="submission" date="2024-01" db="EMBL/GenBank/DDBJ databases">
        <title>The genomes of 5 underutilized Papilionoideae crops provide insights into root nodulation and disease resistanc.</title>
        <authorList>
            <person name="Jiang F."/>
        </authorList>
    </citation>
    <scope>NUCLEOTIDE SEQUENCE [LARGE SCALE GENOMIC DNA]</scope>
    <source>
        <strain evidence="9">LVBAO_FW01</strain>
        <tissue evidence="9">Leaves</tissue>
    </source>
</reference>